<organism evidence="2 3">
    <name type="scientific">Nostoc punctiforme NIES-2108</name>
    <dbReference type="NCBI Taxonomy" id="1356359"/>
    <lineage>
        <taxon>Bacteria</taxon>
        <taxon>Bacillati</taxon>
        <taxon>Cyanobacteriota</taxon>
        <taxon>Cyanophyceae</taxon>
        <taxon>Nostocales</taxon>
        <taxon>Nostocaceae</taxon>
        <taxon>Nostoc</taxon>
    </lineage>
</organism>
<comment type="caution">
    <text evidence="2">The sequence shown here is derived from an EMBL/GenBank/DDBJ whole genome shotgun (WGS) entry which is preliminary data.</text>
</comment>
<name>A0A367RN18_NOSPU</name>
<protein>
    <submittedName>
        <fullName evidence="2">ATPase involved in DNA repair</fullName>
    </submittedName>
</protein>
<reference evidence="2 3" key="1">
    <citation type="submission" date="2016-04" db="EMBL/GenBank/DDBJ databases">
        <authorList>
            <person name="Evans L.H."/>
            <person name="Alamgir A."/>
            <person name="Owens N."/>
            <person name="Weber N.D."/>
            <person name="Virtaneva K."/>
            <person name="Barbian K."/>
            <person name="Babar A."/>
            <person name="Rosenke K."/>
        </authorList>
    </citation>
    <scope>NUCLEOTIDE SEQUENCE [LARGE SCALE GENOMIC DNA]</scope>
    <source>
        <strain evidence="2">NIES-2108</strain>
    </source>
</reference>
<feature type="region of interest" description="Disordered" evidence="1">
    <location>
        <begin position="194"/>
        <end position="222"/>
    </location>
</feature>
<dbReference type="InterPro" id="IPR049778">
    <property type="entry name" value="HetZ-like"/>
</dbReference>
<proteinExistence type="predicted"/>
<sequence length="401" mass="46138">MNSAATATIPSATILGENSTGVEAIFQLLSKEFQQSTKASEQNCHDVARRITTEVYRICHESKRIQASGSVESSAMTLARHRLQQCLRYYQLGSNRGRVELHSTLSAIIYRYINPPQKQLSYQGRLTIIEDFLQSFYLEALNAFRRENQLGATYRPQTLLELSEYMAFTERYGKRRIPLPGRQQQLIILRAQTFSQQQPPETSVDIEQAAEGSNNEGDGSWEEPAIHQLRSTMATQAEPEPEEDTLRSVVVTELMNYLEQRQQSDCADYFSLRLQDLSAQEIESVLGLTPRQRDYLQQRFKYHLIRFALLHRWELVHEWLEASLHTNLGLTPQQWQVYTAQLDNKQRSLLELKQQGQADEKIAKTLGLSMAQLQKRWFKILEQAWEIRNSLVSGSGASTHE</sequence>
<dbReference type="Proteomes" id="UP000252085">
    <property type="component" value="Unassembled WGS sequence"/>
</dbReference>
<evidence type="ECO:0000313" key="3">
    <source>
        <dbReference type="Proteomes" id="UP000252085"/>
    </source>
</evidence>
<evidence type="ECO:0000256" key="1">
    <source>
        <dbReference type="SAM" id="MobiDB-lite"/>
    </source>
</evidence>
<gene>
    <name evidence="2" type="ORF">A6769_13170</name>
</gene>
<accession>A0A367RN18</accession>
<dbReference type="NCBIfam" id="NF037963">
    <property type="entry name" value="heterocyst_HetZ"/>
    <property type="match status" value="1"/>
</dbReference>
<dbReference type="AlphaFoldDB" id="A0A367RN18"/>
<dbReference type="EMBL" id="LXQE01000146">
    <property type="protein sequence ID" value="RCJ37054.1"/>
    <property type="molecule type" value="Genomic_DNA"/>
</dbReference>
<evidence type="ECO:0000313" key="2">
    <source>
        <dbReference type="EMBL" id="RCJ37054.1"/>
    </source>
</evidence>